<dbReference type="Proteomes" id="UP000243657">
    <property type="component" value="Unassembled WGS sequence"/>
</dbReference>
<feature type="region of interest" description="Disordered" evidence="1">
    <location>
        <begin position="942"/>
        <end position="968"/>
    </location>
</feature>
<evidence type="ECO:0000256" key="1">
    <source>
        <dbReference type="SAM" id="MobiDB-lite"/>
    </source>
</evidence>
<dbReference type="EMBL" id="MWWT01000005">
    <property type="protein sequence ID" value="OZG54296.1"/>
    <property type="molecule type" value="Genomic_DNA"/>
</dbReference>
<proteinExistence type="predicted"/>
<name>A0A261F5W8_9BIFI</name>
<sequence length="1367" mass="150914">MSTAQSASEQQRHILSQASSLYSFVRDVSQTVSSVLDETAVLHSYVLSTLPEDCEHIECSAPGQPFRLSVSKTHFSSPPAPDPRFVPWLVDPVPPYGDGSVQPTLVTGERALFEDFQDDPERVTAYRMWRRAYGKWHLETERYKRVQKLFDTLYTMLLTLRRSEDELELVLADGFVRLTSAPQMVYGPLVTHRLSLRHDVSINAFILEDAHQGLQFSPVSVPSAHLSPRESPSLFSEHTCAWARTTLRTPELSSWNDAALTDFFELLTRHMPQNVQFLRSAEDSAHSSQRDYSVYRKPQLLLRKATHTWDMRRKHAQTALENIQRTASIQPALAALLASPAMLDTPQSESTPPPLMNPTAEVLLSAMDSPVHLVETCPGSTRDQLIGQMLVRLMAEGKRVLVTSARQKTLRTLAAQIPQPLQPLVACEHVLPDVNASPHGSSTTVPDARSCISALQKYAREHTLSELSDTVQALQEKQTHLLDELEGRSSSSSATAQQVIIVQNTRVRVSDAQDFLRRHPERAGFFGGPVPPEARLPLSARELHDLYALQEHLSSTDIADARAQIPAPSTLSSPAQMNEHCAHLQHAQALLTHTYQTHAWLAALEDQTSQTSLISFSDYQIDAIRDFLTHADTLFASRWAFLCIQSSTNPREHVLWEELATLLHDTPAVIAPDENVPSVTDAHIAALDTLENYCATHGSITRLTLLTHPALRAAYHTLSAYTLHTPLTRAACAHLRHTLEDIQRAQRIRTLTDQLHIDVTTENDDEDSTHDLTTQHIRTLLHWRQESFQPLLTQLQLTEDILALLSDDVQNALDEVLPTLCDISEIRGRIDKETAALAQNAQLFQNAAENGSPTCAQLVEACQSADPQLYARAYAQLDSAYRRMDLMQRRDAYLARIRAVCPSWADALEQRAGVHGAHSVPEHLQQAWTYAQYESALAALDSTPPARARTSASTSASTHPPSDQHAASLRRELLSTRYALAVAATHYRTLQRFQQLGPDASRAQVKSAIPAWIMPENAVYAYGARHTDAATSPFDVLIIADAHLLDVSALGLLAQAQTVVLFGDPHLVGVRDGLLARSDVLSDAVERFRTEHLEGKVAFSASCASRCSLYDIVASALGTGAHTRLTLSTRPAELLTYANTQAYHGQIHAARAASARATSVRDASAQEKSASMVSYRVPDTAREENAVTALIHACMESGAYDGKTFGIVSLGDGAYTARLRETLRAHFDPATYTDQQLLCGPAHMFQSQTRDVLILSCGQDARAVRRRSVRSSLALRELATATCSATEQLWVVHAFDPRRDLAFDDVRVPLFRMLSANSSASPSALSTSIRARVTQILEPRTSARHEGQHSAGVSIEDIADSLGDMLL</sequence>
<dbReference type="RefSeq" id="WP_094726437.1">
    <property type="nucleotide sequence ID" value="NZ_JBHLWS010000013.1"/>
</dbReference>
<comment type="caution">
    <text evidence="2">The sequence shown here is derived from an EMBL/GenBank/DDBJ whole genome shotgun (WGS) entry which is preliminary data.</text>
</comment>
<evidence type="ECO:0000313" key="2">
    <source>
        <dbReference type="EMBL" id="OZG54296.1"/>
    </source>
</evidence>
<dbReference type="InterPro" id="IPR027417">
    <property type="entry name" value="P-loop_NTPase"/>
</dbReference>
<protein>
    <submittedName>
        <fullName evidence="2">DNA helicase</fullName>
    </submittedName>
</protein>
<gene>
    <name evidence="2" type="ORF">ALMA_0757</name>
</gene>
<keyword evidence="2" id="KW-0347">Helicase</keyword>
<evidence type="ECO:0000313" key="3">
    <source>
        <dbReference type="Proteomes" id="UP000243657"/>
    </source>
</evidence>
<dbReference type="GO" id="GO:0004386">
    <property type="term" value="F:helicase activity"/>
    <property type="evidence" value="ECO:0007669"/>
    <property type="project" value="UniProtKB-KW"/>
</dbReference>
<dbReference type="Gene3D" id="3.40.50.300">
    <property type="entry name" value="P-loop containing nucleotide triphosphate hydrolases"/>
    <property type="match status" value="1"/>
</dbReference>
<keyword evidence="2" id="KW-0547">Nucleotide-binding</keyword>
<accession>A0A261F5W8</accession>
<reference evidence="2 3" key="1">
    <citation type="journal article" date="2017" name="BMC Genomics">
        <title>Comparative genomic and phylogenomic analyses of the Bifidobacteriaceae family.</title>
        <authorList>
            <person name="Lugli G.A."/>
            <person name="Milani C."/>
            <person name="Turroni F."/>
            <person name="Duranti S."/>
            <person name="Mancabelli L."/>
            <person name="Mangifesta M."/>
            <person name="Ferrario C."/>
            <person name="Modesto M."/>
            <person name="Mattarelli P."/>
            <person name="Jiri K."/>
            <person name="van Sinderen D."/>
            <person name="Ventura M."/>
        </authorList>
    </citation>
    <scope>NUCLEOTIDE SEQUENCE [LARGE SCALE GENOMIC DNA]</scope>
    <source>
        <strain evidence="2 3">DSM 24762</strain>
    </source>
</reference>
<keyword evidence="2" id="KW-0067">ATP-binding</keyword>
<keyword evidence="2" id="KW-0378">Hydrolase</keyword>
<keyword evidence="3" id="KW-1185">Reference proteome</keyword>
<organism evidence="2 3">
    <name type="scientific">Alloscardovia macacae</name>
    <dbReference type="NCBI Taxonomy" id="1160091"/>
    <lineage>
        <taxon>Bacteria</taxon>
        <taxon>Bacillati</taxon>
        <taxon>Actinomycetota</taxon>
        <taxon>Actinomycetes</taxon>
        <taxon>Bifidobacteriales</taxon>
        <taxon>Bifidobacteriaceae</taxon>
        <taxon>Alloscardovia</taxon>
    </lineage>
</organism>
<feature type="compositionally biased region" description="Low complexity" evidence="1">
    <location>
        <begin position="942"/>
        <end position="961"/>
    </location>
</feature>